<dbReference type="InterPro" id="IPR002657">
    <property type="entry name" value="BilAc:Na_symport/Acr3"/>
</dbReference>
<dbReference type="AlphaFoldDB" id="A0A0J1BM39"/>
<feature type="transmembrane region" description="Helical" evidence="9">
    <location>
        <begin position="163"/>
        <end position="182"/>
    </location>
</feature>
<feature type="transmembrane region" description="Helical" evidence="9">
    <location>
        <begin position="267"/>
        <end position="285"/>
    </location>
</feature>
<feature type="transmembrane region" description="Helical" evidence="9">
    <location>
        <begin position="125"/>
        <end position="151"/>
    </location>
</feature>
<feature type="transmembrane region" description="Helical" evidence="9">
    <location>
        <begin position="57"/>
        <end position="75"/>
    </location>
</feature>
<evidence type="ECO:0000256" key="5">
    <source>
        <dbReference type="ARBA" id="ARBA00022692"/>
    </source>
</evidence>
<keyword evidence="7 8" id="KW-0472">Membrane</keyword>
<evidence type="ECO:0000256" key="7">
    <source>
        <dbReference type="ARBA" id="ARBA00023136"/>
    </source>
</evidence>
<keyword evidence="4 8" id="KW-1003">Cell membrane</keyword>
<accession>A0A0J1BM39</accession>
<dbReference type="PIRSF" id="PIRSF005508">
    <property type="entry name" value="Acr3"/>
    <property type="match status" value="1"/>
</dbReference>
<dbReference type="GO" id="GO:0015104">
    <property type="term" value="F:antimonite transmembrane transporter activity"/>
    <property type="evidence" value="ECO:0007669"/>
    <property type="project" value="TreeGrafter"/>
</dbReference>
<feature type="transmembrane region" description="Helical" evidence="9">
    <location>
        <begin position="87"/>
        <end position="105"/>
    </location>
</feature>
<protein>
    <submittedName>
        <fullName evidence="10">Arsenical-resistance protein ACR3</fullName>
    </submittedName>
</protein>
<dbReference type="FunFam" id="1.20.1530.20:FF:000020">
    <property type="entry name" value="Arsenical-resistance membrane protein"/>
    <property type="match status" value="1"/>
</dbReference>
<feature type="transmembrane region" description="Helical" evidence="9">
    <location>
        <begin position="202"/>
        <end position="222"/>
    </location>
</feature>
<keyword evidence="5 8" id="KW-0812">Transmembrane</keyword>
<keyword evidence="11" id="KW-1185">Reference proteome</keyword>
<proteinExistence type="inferred from homology"/>
<dbReference type="PATRIC" id="fig|595434.4.peg.608"/>
<dbReference type="PANTHER" id="PTHR43057:SF1">
    <property type="entry name" value="ARSENICAL-RESISTANCE PROTEIN 3"/>
    <property type="match status" value="1"/>
</dbReference>
<evidence type="ECO:0000256" key="3">
    <source>
        <dbReference type="ARBA" id="ARBA00022448"/>
    </source>
</evidence>
<dbReference type="GO" id="GO:0015297">
    <property type="term" value="F:antiporter activity"/>
    <property type="evidence" value="ECO:0007669"/>
    <property type="project" value="UniProtKB-UniRule"/>
</dbReference>
<dbReference type="Gene3D" id="1.20.1530.20">
    <property type="match status" value="1"/>
</dbReference>
<comment type="caution">
    <text evidence="10">The sequence shown here is derived from an EMBL/GenBank/DDBJ whole genome shotgun (WGS) entry which is preliminary data.</text>
</comment>
<evidence type="ECO:0000313" key="11">
    <source>
        <dbReference type="Proteomes" id="UP000036367"/>
    </source>
</evidence>
<feature type="transmembrane region" description="Helical" evidence="9">
    <location>
        <begin position="358"/>
        <end position="380"/>
    </location>
</feature>
<dbReference type="InterPro" id="IPR004706">
    <property type="entry name" value="Arsenical-R_Acr3"/>
</dbReference>
<dbReference type="GO" id="GO:0015105">
    <property type="term" value="F:arsenite transmembrane transporter activity"/>
    <property type="evidence" value="ECO:0007669"/>
    <property type="project" value="TreeGrafter"/>
</dbReference>
<dbReference type="Pfam" id="PF01758">
    <property type="entry name" value="SBF"/>
    <property type="match status" value="1"/>
</dbReference>
<dbReference type="GO" id="GO:0005886">
    <property type="term" value="C:plasma membrane"/>
    <property type="evidence" value="ECO:0007669"/>
    <property type="project" value="UniProtKB-SubCell"/>
</dbReference>
<evidence type="ECO:0000256" key="2">
    <source>
        <dbReference type="ARBA" id="ARBA00010110"/>
    </source>
</evidence>
<feature type="transmembrane region" description="Helical" evidence="9">
    <location>
        <begin position="297"/>
        <end position="316"/>
    </location>
</feature>
<evidence type="ECO:0000256" key="1">
    <source>
        <dbReference type="ARBA" id="ARBA00004651"/>
    </source>
</evidence>
<sequence>MRDAAPNETRKKLRLDADAKKLNRTNVGRMLPAHEIGRTNDMTKAEKTAISFFEKNLTYWVALCMVIGVLIGKFLPAIPEFLAKFEYANVSIPIAFLIWLMIYPMMMKVDFASIKNVGKNPKGLFVTWIVNWLIKPFTMFGIAAFFFYVVFKPWISPELAKDYLAGAVLLGSAPCTAMVFVWSHLTRGNAAYTVVQVATNDLIILVAFTPIVAFLLGIGGITIPWMTLIISVVLFVVVPLAGGVLTRHLVIRSKGEEYFQNAFLPKFNNITIAGLLLTLVLIFSFQGEVILNNPLHILLIAVPLIIQTVLIFFLAYGVCYKLHCRHSIAAPAGMIGASNFFELSVAVAITLFGASSPVVLATIVGVLVEVPVMLALVAYANRTSKSFAEFEMPSEGEAAPQLK</sequence>
<dbReference type="STRING" id="595434.RISK_000628"/>
<dbReference type="InterPro" id="IPR038770">
    <property type="entry name" value="Na+/solute_symporter_sf"/>
</dbReference>
<evidence type="ECO:0000313" key="10">
    <source>
        <dbReference type="EMBL" id="KLU07550.1"/>
    </source>
</evidence>
<dbReference type="NCBIfam" id="TIGR00832">
    <property type="entry name" value="acr3"/>
    <property type="match status" value="1"/>
</dbReference>
<feature type="transmembrane region" description="Helical" evidence="9">
    <location>
        <begin position="228"/>
        <end position="246"/>
    </location>
</feature>
<evidence type="ECO:0000256" key="6">
    <source>
        <dbReference type="ARBA" id="ARBA00022989"/>
    </source>
</evidence>
<reference evidence="10" key="1">
    <citation type="submission" date="2015-05" db="EMBL/GenBank/DDBJ databases">
        <title>Permanent draft genome of Rhodopirellula islandicus K833.</title>
        <authorList>
            <person name="Kizina J."/>
            <person name="Richter M."/>
            <person name="Glockner F.O."/>
            <person name="Harder J."/>
        </authorList>
    </citation>
    <scope>NUCLEOTIDE SEQUENCE [LARGE SCALE GENOMIC DNA]</scope>
    <source>
        <strain evidence="10">K833</strain>
    </source>
</reference>
<feature type="transmembrane region" description="Helical" evidence="9">
    <location>
        <begin position="328"/>
        <end position="352"/>
    </location>
</feature>
<dbReference type="EMBL" id="LECT01000006">
    <property type="protein sequence ID" value="KLU07550.1"/>
    <property type="molecule type" value="Genomic_DNA"/>
</dbReference>
<comment type="subcellular location">
    <subcellularLocation>
        <location evidence="1 8">Cell membrane</location>
        <topology evidence="1 8">Multi-pass membrane protein</topology>
    </subcellularLocation>
</comment>
<keyword evidence="6 8" id="KW-1133">Transmembrane helix</keyword>
<evidence type="ECO:0000256" key="4">
    <source>
        <dbReference type="ARBA" id="ARBA00022475"/>
    </source>
</evidence>
<evidence type="ECO:0000256" key="8">
    <source>
        <dbReference type="PIRNR" id="PIRNR005508"/>
    </source>
</evidence>
<dbReference type="PANTHER" id="PTHR43057">
    <property type="entry name" value="ARSENITE EFFLUX TRANSPORTER"/>
    <property type="match status" value="1"/>
</dbReference>
<evidence type="ECO:0000256" key="9">
    <source>
        <dbReference type="SAM" id="Phobius"/>
    </source>
</evidence>
<keyword evidence="3 8" id="KW-0813">Transport</keyword>
<gene>
    <name evidence="10" type="ORF">RISK_000628</name>
</gene>
<dbReference type="Proteomes" id="UP000036367">
    <property type="component" value="Unassembled WGS sequence"/>
</dbReference>
<organism evidence="10 11">
    <name type="scientific">Rhodopirellula islandica</name>
    <dbReference type="NCBI Taxonomy" id="595434"/>
    <lineage>
        <taxon>Bacteria</taxon>
        <taxon>Pseudomonadati</taxon>
        <taxon>Planctomycetota</taxon>
        <taxon>Planctomycetia</taxon>
        <taxon>Pirellulales</taxon>
        <taxon>Pirellulaceae</taxon>
        <taxon>Rhodopirellula</taxon>
    </lineage>
</organism>
<name>A0A0J1BM39_RHOIS</name>
<comment type="similarity">
    <text evidence="2 8">Belongs to the arsenical resistance-3 (ACR3) (TC 2.A.59) family.</text>
</comment>